<dbReference type="STRING" id="402881.Plav_1874"/>
<dbReference type="GO" id="GO:0015643">
    <property type="term" value="F:toxic substance binding"/>
    <property type="evidence" value="ECO:0007669"/>
    <property type="project" value="InterPro"/>
</dbReference>
<dbReference type="NCBIfam" id="TIGR02384">
    <property type="entry name" value="RelB_DinJ"/>
    <property type="match status" value="1"/>
</dbReference>
<keyword evidence="2" id="KW-1277">Toxin-antitoxin system</keyword>
<reference evidence="3 4" key="1">
    <citation type="journal article" date="2011" name="Stand. Genomic Sci.">
        <title>Complete genome sequence of Parvibaculum lavamentivorans type strain (DS-1(T)).</title>
        <authorList>
            <person name="Schleheck D."/>
            <person name="Weiss M."/>
            <person name="Pitluck S."/>
            <person name="Bruce D."/>
            <person name="Land M.L."/>
            <person name="Han S."/>
            <person name="Saunders E."/>
            <person name="Tapia R."/>
            <person name="Detter C."/>
            <person name="Brettin T."/>
            <person name="Han J."/>
            <person name="Woyke T."/>
            <person name="Goodwin L."/>
            <person name="Pennacchio L."/>
            <person name="Nolan M."/>
            <person name="Cook A.M."/>
            <person name="Kjelleberg S."/>
            <person name="Thomas T."/>
        </authorList>
    </citation>
    <scope>NUCLEOTIDE SEQUENCE [LARGE SCALE GENOMIC DNA]</scope>
    <source>
        <strain evidence="4">DS-1 / DSM 13023 / NCIMB 13966</strain>
    </source>
</reference>
<sequence length="85" mass="9118">MAADSVVRARIDSGTKKKAAAALDAMGLSISDAIRLLLLRVADEKRLPFDVKVPNATTAKAIEQLEKGKGKKFTSAKELFDDMGL</sequence>
<dbReference type="PANTHER" id="PTHR38781:SF1">
    <property type="entry name" value="ANTITOXIN DINJ-RELATED"/>
    <property type="match status" value="1"/>
</dbReference>
<evidence type="ECO:0000313" key="3">
    <source>
        <dbReference type="EMBL" id="ABS63490.1"/>
    </source>
</evidence>
<accession>A7HUA7</accession>
<dbReference type="PANTHER" id="PTHR38781">
    <property type="entry name" value="ANTITOXIN DINJ-RELATED"/>
    <property type="match status" value="1"/>
</dbReference>
<dbReference type="eggNOG" id="COG3077">
    <property type="taxonomic scope" value="Bacteria"/>
</dbReference>
<dbReference type="InterPro" id="IPR026262">
    <property type="entry name" value="DinJ"/>
</dbReference>
<dbReference type="Proteomes" id="UP000006377">
    <property type="component" value="Chromosome"/>
</dbReference>
<dbReference type="GO" id="GO:0006351">
    <property type="term" value="P:DNA-templated transcription"/>
    <property type="evidence" value="ECO:0007669"/>
    <property type="project" value="TreeGrafter"/>
</dbReference>
<dbReference type="KEGG" id="pla:Plav_1874"/>
<protein>
    <submittedName>
        <fullName evidence="3">Addiction module antitoxin, RelB/DinJ family</fullName>
    </submittedName>
</protein>
<dbReference type="RefSeq" id="WP_012110783.1">
    <property type="nucleotide sequence ID" value="NC_009719.1"/>
</dbReference>
<dbReference type="EMBL" id="CP000774">
    <property type="protein sequence ID" value="ABS63490.1"/>
    <property type="molecule type" value="Genomic_DNA"/>
</dbReference>
<dbReference type="AlphaFoldDB" id="A7HUA7"/>
<dbReference type="GO" id="GO:0000987">
    <property type="term" value="F:cis-regulatory region sequence-specific DNA binding"/>
    <property type="evidence" value="ECO:0007669"/>
    <property type="project" value="InterPro"/>
</dbReference>
<gene>
    <name evidence="3" type="ordered locus">Plav_1874</name>
</gene>
<dbReference type="InterPro" id="IPR013321">
    <property type="entry name" value="Arc_rbn_hlx_hlx"/>
</dbReference>
<evidence type="ECO:0000256" key="1">
    <source>
        <dbReference type="ARBA" id="ARBA00010562"/>
    </source>
</evidence>
<dbReference type="GO" id="GO:0044010">
    <property type="term" value="P:single-species biofilm formation"/>
    <property type="evidence" value="ECO:0007669"/>
    <property type="project" value="InterPro"/>
</dbReference>
<comment type="similarity">
    <text evidence="1">Belongs to the RelB/DinJ antitoxin family.</text>
</comment>
<dbReference type="OrthoDB" id="9799097at2"/>
<keyword evidence="4" id="KW-1185">Reference proteome</keyword>
<name>A7HUA7_PARL1</name>
<evidence type="ECO:0000256" key="2">
    <source>
        <dbReference type="ARBA" id="ARBA00022649"/>
    </source>
</evidence>
<dbReference type="InterPro" id="IPR007337">
    <property type="entry name" value="RelB/DinJ"/>
</dbReference>
<proteinExistence type="inferred from homology"/>
<dbReference type="PIRSF" id="PIRSF003108">
    <property type="entry name" value="DinJ"/>
    <property type="match status" value="1"/>
</dbReference>
<dbReference type="Pfam" id="PF04221">
    <property type="entry name" value="RelB"/>
    <property type="match status" value="1"/>
</dbReference>
<dbReference type="GO" id="GO:0006355">
    <property type="term" value="P:regulation of DNA-templated transcription"/>
    <property type="evidence" value="ECO:0007669"/>
    <property type="project" value="InterPro"/>
</dbReference>
<dbReference type="HOGENOM" id="CLU_154558_12_0_5"/>
<evidence type="ECO:0000313" key="4">
    <source>
        <dbReference type="Proteomes" id="UP000006377"/>
    </source>
</evidence>
<dbReference type="Gene3D" id="1.10.1220.10">
    <property type="entry name" value="Met repressor-like"/>
    <property type="match status" value="1"/>
</dbReference>
<organism evidence="3 4">
    <name type="scientific">Parvibaculum lavamentivorans (strain DS-1 / DSM 13023 / NCIMB 13966)</name>
    <dbReference type="NCBI Taxonomy" id="402881"/>
    <lineage>
        <taxon>Bacteria</taxon>
        <taxon>Pseudomonadati</taxon>
        <taxon>Pseudomonadota</taxon>
        <taxon>Alphaproteobacteria</taxon>
        <taxon>Hyphomicrobiales</taxon>
        <taxon>Parvibaculaceae</taxon>
        <taxon>Parvibaculum</taxon>
    </lineage>
</organism>